<proteinExistence type="predicted"/>
<gene>
    <name evidence="4" type="ORF">FHS57_004471</name>
</gene>
<feature type="signal peptide" evidence="2">
    <location>
        <begin position="1"/>
        <end position="24"/>
    </location>
</feature>
<evidence type="ECO:0000313" key="5">
    <source>
        <dbReference type="Proteomes" id="UP000541352"/>
    </source>
</evidence>
<evidence type="ECO:0000256" key="1">
    <source>
        <dbReference type="ARBA" id="ARBA00022729"/>
    </source>
</evidence>
<organism evidence="4 5">
    <name type="scientific">Runella defluvii</name>
    <dbReference type="NCBI Taxonomy" id="370973"/>
    <lineage>
        <taxon>Bacteria</taxon>
        <taxon>Pseudomonadati</taxon>
        <taxon>Bacteroidota</taxon>
        <taxon>Cytophagia</taxon>
        <taxon>Cytophagales</taxon>
        <taxon>Spirosomataceae</taxon>
        <taxon>Runella</taxon>
    </lineage>
</organism>
<feature type="domain" description="PBP" evidence="3">
    <location>
        <begin position="30"/>
        <end position="284"/>
    </location>
</feature>
<dbReference type="RefSeq" id="WP_229601417.1">
    <property type="nucleotide sequence ID" value="NZ_JACIBY010000011.1"/>
</dbReference>
<dbReference type="InterPro" id="IPR024370">
    <property type="entry name" value="PBP_domain"/>
</dbReference>
<dbReference type="InterPro" id="IPR050811">
    <property type="entry name" value="Phosphate_ABC_transporter"/>
</dbReference>
<evidence type="ECO:0000313" key="4">
    <source>
        <dbReference type="EMBL" id="MBB3840451.1"/>
    </source>
</evidence>
<evidence type="ECO:0000256" key="2">
    <source>
        <dbReference type="SAM" id="SignalP"/>
    </source>
</evidence>
<dbReference type="PROSITE" id="PS51257">
    <property type="entry name" value="PROKAR_LIPOPROTEIN"/>
    <property type="match status" value="1"/>
</dbReference>
<accession>A0A7W6ESF3</accession>
<comment type="caution">
    <text evidence="4">The sequence shown here is derived from an EMBL/GenBank/DDBJ whole genome shotgun (WGS) entry which is preliminary data.</text>
</comment>
<dbReference type="PANTHER" id="PTHR30570">
    <property type="entry name" value="PERIPLASMIC PHOSPHATE BINDING COMPONENT OF PHOSPHATE ABC TRANSPORTER"/>
    <property type="match status" value="1"/>
</dbReference>
<dbReference type="PANTHER" id="PTHR30570:SF1">
    <property type="entry name" value="PHOSPHATE-BINDING PROTEIN PSTS"/>
    <property type="match status" value="1"/>
</dbReference>
<dbReference type="Proteomes" id="UP000541352">
    <property type="component" value="Unassembled WGS sequence"/>
</dbReference>
<dbReference type="AlphaFoldDB" id="A0A7W6ESF3"/>
<dbReference type="Gene3D" id="3.40.190.10">
    <property type="entry name" value="Periplasmic binding protein-like II"/>
    <property type="match status" value="2"/>
</dbReference>
<sequence length="311" mass="34808">MNRVLIAFLSVVVCIITTYSCKQANDSAFHGTVTITSDESLQPMVEQLCQGYVGTHADTKFNVNYLPEHLAIAKVLEDSSRLAFVTRELTTSEQNVFKTRGIRYSPQFIAIDGLALLTSRANEDSLITLKEVEGIFKGQIKNWSQLEGSQQTKDIVLVFDNANSSNLNFVMNKFGLTDLKGLQIFSAGSNKKVIDYVRQNPNALGFIGVNWISDGEVPLTAELSKGLRVLAVSDKEKPTRQDYYQPFQQNLRFGNYPLARKVYIISREMHAGLGSGLLNYIMRDVGSLIIEKCGLWPAKPFNREVILKKEI</sequence>
<name>A0A7W6ESF3_9BACT</name>
<dbReference type="Pfam" id="PF12849">
    <property type="entry name" value="PBP_like_2"/>
    <property type="match status" value="1"/>
</dbReference>
<keyword evidence="5" id="KW-1185">Reference proteome</keyword>
<dbReference type="EMBL" id="JACIBY010000011">
    <property type="protein sequence ID" value="MBB3840451.1"/>
    <property type="molecule type" value="Genomic_DNA"/>
</dbReference>
<reference evidence="4 5" key="1">
    <citation type="submission" date="2020-08" db="EMBL/GenBank/DDBJ databases">
        <title>Genomic Encyclopedia of Type Strains, Phase IV (KMG-IV): sequencing the most valuable type-strain genomes for metagenomic binning, comparative biology and taxonomic classification.</title>
        <authorList>
            <person name="Goeker M."/>
        </authorList>
    </citation>
    <scope>NUCLEOTIDE SEQUENCE [LARGE SCALE GENOMIC DNA]</scope>
    <source>
        <strain evidence="4 5">DSM 17976</strain>
    </source>
</reference>
<evidence type="ECO:0000259" key="3">
    <source>
        <dbReference type="Pfam" id="PF12849"/>
    </source>
</evidence>
<keyword evidence="1 2" id="KW-0732">Signal</keyword>
<feature type="chain" id="PRO_5031013898" evidence="2">
    <location>
        <begin position="25"/>
        <end position="311"/>
    </location>
</feature>
<dbReference type="SUPFAM" id="SSF53850">
    <property type="entry name" value="Periplasmic binding protein-like II"/>
    <property type="match status" value="1"/>
</dbReference>
<protein>
    <submittedName>
        <fullName evidence="4">Phosphate transport system substrate-binding protein</fullName>
    </submittedName>
</protein>